<dbReference type="KEGG" id="smam:Mal15_64150"/>
<reference evidence="1 2" key="1">
    <citation type="submission" date="2019-02" db="EMBL/GenBank/DDBJ databases">
        <title>Planctomycetal bacteria perform biofilm scaping via a novel small molecule.</title>
        <authorList>
            <person name="Jeske O."/>
            <person name="Boedeker C."/>
            <person name="Wiegand S."/>
            <person name="Breitling P."/>
            <person name="Kallscheuer N."/>
            <person name="Jogler M."/>
            <person name="Rohde M."/>
            <person name="Petersen J."/>
            <person name="Medema M.H."/>
            <person name="Surup F."/>
            <person name="Jogler C."/>
        </authorList>
    </citation>
    <scope>NUCLEOTIDE SEQUENCE [LARGE SCALE GENOMIC DNA]</scope>
    <source>
        <strain evidence="1 2">Mal15</strain>
    </source>
</reference>
<proteinExistence type="predicted"/>
<gene>
    <name evidence="1" type="ORF">Mal15_64150</name>
</gene>
<accession>A0A5B9MTD1</accession>
<dbReference type="Proteomes" id="UP000321353">
    <property type="component" value="Chromosome"/>
</dbReference>
<protein>
    <submittedName>
        <fullName evidence="1">Uncharacterized protein</fullName>
    </submittedName>
</protein>
<name>A0A5B9MTD1_9BACT</name>
<dbReference type="EMBL" id="CP036264">
    <property type="protein sequence ID" value="QEG02328.1"/>
    <property type="molecule type" value="Genomic_DNA"/>
</dbReference>
<evidence type="ECO:0000313" key="2">
    <source>
        <dbReference type="Proteomes" id="UP000321353"/>
    </source>
</evidence>
<dbReference type="AlphaFoldDB" id="A0A5B9MTD1"/>
<organism evidence="1 2">
    <name type="scientific">Stieleria maiorica</name>
    <dbReference type="NCBI Taxonomy" id="2795974"/>
    <lineage>
        <taxon>Bacteria</taxon>
        <taxon>Pseudomonadati</taxon>
        <taxon>Planctomycetota</taxon>
        <taxon>Planctomycetia</taxon>
        <taxon>Pirellulales</taxon>
        <taxon>Pirellulaceae</taxon>
        <taxon>Stieleria</taxon>
    </lineage>
</organism>
<evidence type="ECO:0000313" key="1">
    <source>
        <dbReference type="EMBL" id="QEG02328.1"/>
    </source>
</evidence>
<sequence>MCVTDTGFISFPNEDTTMANATARPTSADLLYLHTQTLELIEELHAAVKDLPLAAASDDAKFDRVFGELDDLHDAIDGLAAKLRRNMAD</sequence>
<keyword evidence="2" id="KW-1185">Reference proteome</keyword>